<evidence type="ECO:0000313" key="4">
    <source>
        <dbReference type="Proteomes" id="UP000243876"/>
    </source>
</evidence>
<keyword evidence="2" id="KW-0472">Membrane</keyword>
<evidence type="ECO:0000256" key="1">
    <source>
        <dbReference type="SAM" id="MobiDB-lite"/>
    </source>
</evidence>
<accession>A0A0D6EG18</accession>
<dbReference type="AlphaFoldDB" id="A0A0D6EG18"/>
<feature type="region of interest" description="Disordered" evidence="1">
    <location>
        <begin position="1"/>
        <end position="41"/>
    </location>
</feature>
<name>A0A0D6EG18_SPOSA</name>
<proteinExistence type="predicted"/>
<feature type="transmembrane region" description="Helical" evidence="2">
    <location>
        <begin position="44"/>
        <end position="64"/>
    </location>
</feature>
<feature type="compositionally biased region" description="Low complexity" evidence="1">
    <location>
        <begin position="20"/>
        <end position="31"/>
    </location>
</feature>
<gene>
    <name evidence="3" type="primary">SPOSA6832_00431</name>
</gene>
<evidence type="ECO:0000256" key="2">
    <source>
        <dbReference type="SAM" id="Phobius"/>
    </source>
</evidence>
<evidence type="ECO:0000313" key="3">
    <source>
        <dbReference type="EMBL" id="CEQ38967.1"/>
    </source>
</evidence>
<feature type="non-terminal residue" evidence="3">
    <location>
        <position position="1"/>
    </location>
</feature>
<keyword evidence="2" id="KW-1133">Transmembrane helix</keyword>
<keyword evidence="2" id="KW-0812">Transmembrane</keyword>
<keyword evidence="4" id="KW-1185">Reference proteome</keyword>
<reference evidence="4" key="1">
    <citation type="submission" date="2015-02" db="EMBL/GenBank/DDBJ databases">
        <authorList>
            <person name="Gon?alves P."/>
        </authorList>
    </citation>
    <scope>NUCLEOTIDE SEQUENCE [LARGE SCALE GENOMIC DNA]</scope>
</reference>
<dbReference type="Proteomes" id="UP000243876">
    <property type="component" value="Unassembled WGS sequence"/>
</dbReference>
<dbReference type="EMBL" id="CENE01000001">
    <property type="protein sequence ID" value="CEQ38967.1"/>
    <property type="molecule type" value="Genomic_DNA"/>
</dbReference>
<dbReference type="OrthoDB" id="2596179at2759"/>
<sequence length="167" mass="18210">MLRRTARPFAPLQKYSPAKPVASLRSASSSSAPPPNDDPPRPSWISAVTLYPFILLSAMTSLALNLSHQRAARATETAHLGAQISVLESLLARVREGKQLSEAGQEEIERELELVGLGRGKGKEAINAEAGAKAPTSWREVLFGKKGKEFEEKDDTDWEKGELTVFV</sequence>
<protein>
    <submittedName>
        <fullName evidence="3">SPOSA6832_00431-mRNA-1:cds</fullName>
    </submittedName>
</protein>
<organism evidence="3 4">
    <name type="scientific">Sporidiobolus salmonicolor</name>
    <name type="common">Yeast-like fungus</name>
    <name type="synonym">Sporobolomyces salmonicolor</name>
    <dbReference type="NCBI Taxonomy" id="5005"/>
    <lineage>
        <taxon>Eukaryota</taxon>
        <taxon>Fungi</taxon>
        <taxon>Dikarya</taxon>
        <taxon>Basidiomycota</taxon>
        <taxon>Pucciniomycotina</taxon>
        <taxon>Microbotryomycetes</taxon>
        <taxon>Sporidiobolales</taxon>
        <taxon>Sporidiobolaceae</taxon>
        <taxon>Sporobolomyces</taxon>
    </lineage>
</organism>